<dbReference type="FunCoup" id="A8Q9E6">
    <property type="interactions" value="516"/>
</dbReference>
<protein>
    <recommendedName>
        <fullName evidence="3">THO complex subunit 1 transcription elongation factor</fullName>
    </recommendedName>
</protein>
<dbReference type="KEGG" id="mgl:MGL_3467"/>
<dbReference type="STRING" id="425265.A8Q9E6"/>
<dbReference type="OMA" id="IHANIQL"/>
<dbReference type="GeneID" id="5853739"/>
<dbReference type="AlphaFoldDB" id="A8Q9E6"/>
<dbReference type="VEuPathDB" id="FungiDB:MGL_3467"/>
<dbReference type="Proteomes" id="UP000008837">
    <property type="component" value="Unassembled WGS sequence"/>
</dbReference>
<evidence type="ECO:0000313" key="1">
    <source>
        <dbReference type="EMBL" id="EDP42218.1"/>
    </source>
</evidence>
<keyword evidence="2" id="KW-1185">Reference proteome</keyword>
<comment type="caution">
    <text evidence="1">The sequence shown here is derived from an EMBL/GenBank/DDBJ whole genome shotgun (WGS) entry which is preliminary data.</text>
</comment>
<evidence type="ECO:0000313" key="2">
    <source>
        <dbReference type="Proteomes" id="UP000008837"/>
    </source>
</evidence>
<dbReference type="OrthoDB" id="9402762at2759"/>
<dbReference type="RefSeq" id="XP_001729432.1">
    <property type="nucleotide sequence ID" value="XM_001729380.1"/>
</dbReference>
<accession>A8Q9E6</accession>
<dbReference type="Pfam" id="PF11957">
    <property type="entry name" value="efThoc1"/>
    <property type="match status" value="1"/>
</dbReference>
<dbReference type="InterPro" id="IPR021861">
    <property type="entry name" value="THO_THOC1"/>
</dbReference>
<dbReference type="PANTHER" id="PTHR13265">
    <property type="entry name" value="THO COMPLEX SUBUNIT 1"/>
    <property type="match status" value="1"/>
</dbReference>
<dbReference type="InParanoid" id="A8Q9E6"/>
<proteinExistence type="predicted"/>
<organism evidence="1 2">
    <name type="scientific">Malassezia globosa (strain ATCC MYA-4612 / CBS 7966)</name>
    <name type="common">Dandruff-associated fungus</name>
    <dbReference type="NCBI Taxonomy" id="425265"/>
    <lineage>
        <taxon>Eukaryota</taxon>
        <taxon>Fungi</taxon>
        <taxon>Dikarya</taxon>
        <taxon>Basidiomycota</taxon>
        <taxon>Ustilaginomycotina</taxon>
        <taxon>Malasseziomycetes</taxon>
        <taxon>Malasseziales</taxon>
        <taxon>Malasseziaceae</taxon>
        <taxon>Malassezia</taxon>
    </lineage>
</organism>
<dbReference type="GO" id="GO:0000445">
    <property type="term" value="C:THO complex part of transcription export complex"/>
    <property type="evidence" value="ECO:0007669"/>
    <property type="project" value="TreeGrafter"/>
</dbReference>
<name>A8Q9E6_MALGO</name>
<sequence length="543" mass="62338">MTSNAKNMVPTSGKGLVLLRLCNELLRRLSKTHPQHTMLAGRIFLLLSSTFAISERSGVNLKGEFDTNQTIDIEAVNEHCEPPSETKPEILIHHPQFYVLFWSLQRYFTNPTLLFSESDAPGAKAAEALGLQERQASTPMHTFQTGIQCVLDVMRWLNKKSDSPPKTKRARFETSASSPTYPRYRCTQTLFGYELHNLAFQQQYLVQCLITFQYLLGQTSATHEQSKEWKNKLLVPMHTLKQEEEQWLRKTWRQIQTVLRESSQEGRVFLDAVLMLLRRESSWIRWKAASAPSFHKDALNPDTLQAWSDKIRTTFAQQEPWFPHALGTPELSRLWEDGFHVAEPSEMHVNDEEGHDKTIRTDGWEELKFPRAPPSLRSLCRAIEHCTDPDQAQSLSWRALRCASLEHLHVFARMRALDDIPSLVQAIDDEHNDIPYEVSIIGEEPSTEDDDNEHQHADVDAIDVDDSAEQIAHFEHKATSTIIHTLTLRIRQSLLCPAFVHLKLGANPHRRPRLLITQPIHANIQLRRGRASITKSRGHDPYQ</sequence>
<reference evidence="1 2" key="1">
    <citation type="journal article" date="2007" name="Proc. Natl. Acad. Sci. U.S.A.">
        <title>Dandruff-associated Malassezia genomes reveal convergent and divergent virulence traits shared with plant and human fungal pathogens.</title>
        <authorList>
            <person name="Xu J."/>
            <person name="Saunders C.W."/>
            <person name="Hu P."/>
            <person name="Grant R.A."/>
            <person name="Boekhout T."/>
            <person name="Kuramae E.E."/>
            <person name="Kronstad J.W."/>
            <person name="Deangelis Y.M."/>
            <person name="Reeder N.L."/>
            <person name="Johnstone K.R."/>
            <person name="Leland M."/>
            <person name="Fieno A.M."/>
            <person name="Begley W.M."/>
            <person name="Sun Y."/>
            <person name="Lacey M.P."/>
            <person name="Chaudhary T."/>
            <person name="Keough T."/>
            <person name="Chu L."/>
            <person name="Sears R."/>
            <person name="Yuan B."/>
            <person name="Dawson T.L.Jr."/>
        </authorList>
    </citation>
    <scope>NUCLEOTIDE SEQUENCE [LARGE SCALE GENOMIC DNA]</scope>
    <source>
        <strain evidence="2">ATCC MYA-4612 / CBS 7966</strain>
    </source>
</reference>
<dbReference type="PANTHER" id="PTHR13265:SF0">
    <property type="entry name" value="HPR1"/>
    <property type="match status" value="1"/>
</dbReference>
<dbReference type="EMBL" id="AAYY01000013">
    <property type="protein sequence ID" value="EDP42218.1"/>
    <property type="molecule type" value="Genomic_DNA"/>
</dbReference>
<gene>
    <name evidence="1" type="ORF">MGL_3467</name>
</gene>
<evidence type="ECO:0008006" key="3">
    <source>
        <dbReference type="Google" id="ProtNLM"/>
    </source>
</evidence>
<dbReference type="GO" id="GO:0006406">
    <property type="term" value="P:mRNA export from nucleus"/>
    <property type="evidence" value="ECO:0007669"/>
    <property type="project" value="TreeGrafter"/>
</dbReference>